<comment type="caution">
    <text evidence="1">The sequence shown here is derived from an EMBL/GenBank/DDBJ whole genome shotgun (WGS) entry which is preliminary data.</text>
</comment>
<accession>A0A0R0C1N5</accession>
<evidence type="ECO:0000313" key="2">
    <source>
        <dbReference type="Proteomes" id="UP000051863"/>
    </source>
</evidence>
<reference evidence="1 2" key="1">
    <citation type="submission" date="2015-05" db="EMBL/GenBank/DDBJ databases">
        <title>Genome sequencing and analysis of members of genus Stenotrophomonas.</title>
        <authorList>
            <person name="Patil P.P."/>
            <person name="Midha S."/>
            <person name="Patil P.B."/>
        </authorList>
    </citation>
    <scope>NUCLEOTIDE SEQUENCE [LARGE SCALE GENOMIC DNA]</scope>
    <source>
        <strain evidence="1 2">DSM 18941</strain>
    </source>
</reference>
<dbReference type="Proteomes" id="UP000051863">
    <property type="component" value="Unassembled WGS sequence"/>
</dbReference>
<dbReference type="RefSeq" id="WP_057630240.1">
    <property type="nucleotide sequence ID" value="NZ_LDJJ01000069.1"/>
</dbReference>
<evidence type="ECO:0000313" key="1">
    <source>
        <dbReference type="EMBL" id="KRG63836.1"/>
    </source>
</evidence>
<protein>
    <submittedName>
        <fullName evidence="1">Uncharacterized protein</fullName>
    </submittedName>
</protein>
<dbReference type="AlphaFoldDB" id="A0A0R0C1N5"/>
<name>A0A0R0C1N5_9GAMM</name>
<organism evidence="1 2">
    <name type="scientific">Stenotrophomonas terrae</name>
    <dbReference type="NCBI Taxonomy" id="405446"/>
    <lineage>
        <taxon>Bacteria</taxon>
        <taxon>Pseudomonadati</taxon>
        <taxon>Pseudomonadota</taxon>
        <taxon>Gammaproteobacteria</taxon>
        <taxon>Lysobacterales</taxon>
        <taxon>Lysobacteraceae</taxon>
        <taxon>Stenotrophomonas</taxon>
    </lineage>
</organism>
<keyword evidence="2" id="KW-1185">Reference proteome</keyword>
<gene>
    <name evidence="1" type="ORF">ABB27_17320</name>
</gene>
<dbReference type="PATRIC" id="fig|405446.3.peg.3353"/>
<proteinExistence type="predicted"/>
<dbReference type="EMBL" id="LDJJ01000069">
    <property type="protein sequence ID" value="KRG63836.1"/>
    <property type="molecule type" value="Genomic_DNA"/>
</dbReference>
<sequence length="138" mass="15031">MSQFLLVQSAEPSTDVAGVSFHALSDELLVRAASHNFGTPFVWSLTDESDGIDSMSDAAKNAIAAGAELQDTLLGQLLLEQIELGRDFCLFWGGDFQNLPVLRNSDELMAIISEQLHSDGAWNWEIYALWKSPEAGSA</sequence>